<evidence type="ECO:0000313" key="2">
    <source>
        <dbReference type="EMBL" id="KAJ0220302.1"/>
    </source>
</evidence>
<dbReference type="PANTHER" id="PTHR27003:SF359">
    <property type="entry name" value="SERINE_THREONINE-PROTEIN KINASE UNC-51-RELATED"/>
    <property type="match status" value="1"/>
</dbReference>
<name>A0A9R1WCF0_LACSA</name>
<dbReference type="GO" id="GO:0004714">
    <property type="term" value="F:transmembrane receptor protein tyrosine kinase activity"/>
    <property type="evidence" value="ECO:0007669"/>
    <property type="project" value="InterPro"/>
</dbReference>
<dbReference type="PROSITE" id="PS50011">
    <property type="entry name" value="PROTEIN_KINASE_DOM"/>
    <property type="match status" value="1"/>
</dbReference>
<organism evidence="2 3">
    <name type="scientific">Lactuca sativa</name>
    <name type="common">Garden lettuce</name>
    <dbReference type="NCBI Taxonomy" id="4236"/>
    <lineage>
        <taxon>Eukaryota</taxon>
        <taxon>Viridiplantae</taxon>
        <taxon>Streptophyta</taxon>
        <taxon>Embryophyta</taxon>
        <taxon>Tracheophyta</taxon>
        <taxon>Spermatophyta</taxon>
        <taxon>Magnoliopsida</taxon>
        <taxon>eudicotyledons</taxon>
        <taxon>Gunneridae</taxon>
        <taxon>Pentapetalae</taxon>
        <taxon>asterids</taxon>
        <taxon>campanulids</taxon>
        <taxon>Asterales</taxon>
        <taxon>Asteraceae</taxon>
        <taxon>Cichorioideae</taxon>
        <taxon>Cichorieae</taxon>
        <taxon>Lactucinae</taxon>
        <taxon>Lactuca</taxon>
    </lineage>
</organism>
<dbReference type="InterPro" id="IPR008271">
    <property type="entry name" value="Ser/Thr_kinase_AS"/>
</dbReference>
<dbReference type="InterPro" id="IPR011009">
    <property type="entry name" value="Kinase-like_dom_sf"/>
</dbReference>
<dbReference type="InterPro" id="IPR000719">
    <property type="entry name" value="Prot_kinase_dom"/>
</dbReference>
<comment type="caution">
    <text evidence="2">The sequence shown here is derived from an EMBL/GenBank/DDBJ whole genome shotgun (WGS) entry which is preliminary data.</text>
</comment>
<dbReference type="Gene3D" id="1.10.510.10">
    <property type="entry name" value="Transferase(Phosphotransferase) domain 1"/>
    <property type="match status" value="1"/>
</dbReference>
<dbReference type="InterPro" id="IPR045272">
    <property type="entry name" value="ANXUR1/2-like"/>
</dbReference>
<sequence length="183" mass="20642">MGTTPEDVLKGSNRSKVVHSGVGEHSRVIHRDLKSANILLDANLEANICDFGLSRLSPRNQQDTLVCTTPRSSGTRFYIDPSYMEIGMLSKESEIYSFGVVMFEMSSRMMAYKLKDPTIKDENGLRSFHKFNEIAHECINLDLRKGPTMDKIIKAITEALNFQVSLLFITIHSGNIFSMQCIF</sequence>
<dbReference type="GO" id="GO:0004672">
    <property type="term" value="F:protein kinase activity"/>
    <property type="evidence" value="ECO:0000318"/>
    <property type="project" value="GO_Central"/>
</dbReference>
<gene>
    <name evidence="2" type="ORF">LSAT_V11C200065980</name>
</gene>
<protein>
    <recommendedName>
        <fullName evidence="1">Protein kinase domain-containing protein</fullName>
    </recommendedName>
</protein>
<dbReference type="Pfam" id="PF00069">
    <property type="entry name" value="Pkinase"/>
    <property type="match status" value="1"/>
</dbReference>
<dbReference type="PROSITE" id="PS00108">
    <property type="entry name" value="PROTEIN_KINASE_ST"/>
    <property type="match status" value="1"/>
</dbReference>
<keyword evidence="3" id="KW-1185">Reference proteome</keyword>
<accession>A0A9R1WCF0</accession>
<reference evidence="2 3" key="1">
    <citation type="journal article" date="2017" name="Nat. Commun.">
        <title>Genome assembly with in vitro proximity ligation data and whole-genome triplication in lettuce.</title>
        <authorList>
            <person name="Reyes-Chin-Wo S."/>
            <person name="Wang Z."/>
            <person name="Yang X."/>
            <person name="Kozik A."/>
            <person name="Arikit S."/>
            <person name="Song C."/>
            <person name="Xia L."/>
            <person name="Froenicke L."/>
            <person name="Lavelle D.O."/>
            <person name="Truco M.J."/>
            <person name="Xia R."/>
            <person name="Zhu S."/>
            <person name="Xu C."/>
            <person name="Xu H."/>
            <person name="Xu X."/>
            <person name="Cox K."/>
            <person name="Korf I."/>
            <person name="Meyers B.C."/>
            <person name="Michelmore R.W."/>
        </authorList>
    </citation>
    <scope>NUCLEOTIDE SEQUENCE [LARGE SCALE GENOMIC DNA]</scope>
    <source>
        <strain evidence="3">cv. Salinas</strain>
        <tissue evidence="2">Seedlings</tissue>
    </source>
</reference>
<dbReference type="SUPFAM" id="SSF56112">
    <property type="entry name" value="Protein kinase-like (PK-like)"/>
    <property type="match status" value="1"/>
</dbReference>
<evidence type="ECO:0000259" key="1">
    <source>
        <dbReference type="PROSITE" id="PS50011"/>
    </source>
</evidence>
<dbReference type="Proteomes" id="UP000235145">
    <property type="component" value="Unassembled WGS sequence"/>
</dbReference>
<proteinExistence type="predicted"/>
<feature type="domain" description="Protein kinase" evidence="1">
    <location>
        <begin position="1"/>
        <end position="160"/>
    </location>
</feature>
<evidence type="ECO:0000313" key="3">
    <source>
        <dbReference type="Proteomes" id="UP000235145"/>
    </source>
</evidence>
<dbReference type="GO" id="GO:0005886">
    <property type="term" value="C:plasma membrane"/>
    <property type="evidence" value="ECO:0000318"/>
    <property type="project" value="GO_Central"/>
</dbReference>
<dbReference type="EMBL" id="NBSK02000002">
    <property type="protein sequence ID" value="KAJ0220302.1"/>
    <property type="molecule type" value="Genomic_DNA"/>
</dbReference>
<dbReference type="PANTHER" id="PTHR27003">
    <property type="entry name" value="OS07G0166700 PROTEIN"/>
    <property type="match status" value="1"/>
</dbReference>
<dbReference type="GO" id="GO:0005524">
    <property type="term" value="F:ATP binding"/>
    <property type="evidence" value="ECO:0007669"/>
    <property type="project" value="InterPro"/>
</dbReference>
<dbReference type="AlphaFoldDB" id="A0A9R1WCF0"/>